<evidence type="ECO:0000313" key="10">
    <source>
        <dbReference type="EMBL" id="PTB40310.1"/>
    </source>
</evidence>
<dbReference type="CDD" id="cd11058">
    <property type="entry name" value="CYP60B-like"/>
    <property type="match status" value="1"/>
</dbReference>
<evidence type="ECO:0000256" key="5">
    <source>
        <dbReference type="ARBA" id="ARBA00023002"/>
    </source>
</evidence>
<evidence type="ECO:0000256" key="1">
    <source>
        <dbReference type="ARBA" id="ARBA00001971"/>
    </source>
</evidence>
<evidence type="ECO:0000256" key="2">
    <source>
        <dbReference type="ARBA" id="ARBA00010617"/>
    </source>
</evidence>
<comment type="cofactor">
    <cofactor evidence="1 8">
        <name>heme</name>
        <dbReference type="ChEBI" id="CHEBI:30413"/>
    </cofactor>
</comment>
<keyword evidence="4 8" id="KW-0479">Metal-binding</keyword>
<dbReference type="PANTHER" id="PTHR24305:SF230">
    <property type="entry name" value="P450, PUTATIVE (EUROFUNG)-RELATED"/>
    <property type="match status" value="1"/>
</dbReference>
<keyword evidence="7 9" id="KW-0503">Monooxygenase</keyword>
<reference evidence="10 11" key="1">
    <citation type="submission" date="2016-07" db="EMBL/GenBank/DDBJ databases">
        <title>Multiple horizontal gene transfer events from other fungi enriched the ability of initially mycotrophic Trichoderma (Ascomycota) to feed on dead plant biomass.</title>
        <authorList>
            <consortium name="DOE Joint Genome Institute"/>
            <person name="Aerts A."/>
            <person name="Atanasova L."/>
            <person name="Chenthamara K."/>
            <person name="Zhang J."/>
            <person name="Grujic M."/>
            <person name="Henrissat B."/>
            <person name="Kuo A."/>
            <person name="Salamov A."/>
            <person name="Lipzen A."/>
            <person name="Labutti K."/>
            <person name="Barry K."/>
            <person name="Miao Y."/>
            <person name="Rahimi M.J."/>
            <person name="Shen Q."/>
            <person name="Grigoriev I.V."/>
            <person name="Kubicek C.P."/>
            <person name="Druzhinina I.S."/>
        </authorList>
    </citation>
    <scope>NUCLEOTIDE SEQUENCE [LARGE SCALE GENOMIC DNA]</scope>
    <source>
        <strain evidence="10 11">CBS 433.97</strain>
    </source>
</reference>
<evidence type="ECO:0000256" key="4">
    <source>
        <dbReference type="ARBA" id="ARBA00022723"/>
    </source>
</evidence>
<dbReference type="AlphaFoldDB" id="A0A2T3Z6D1"/>
<dbReference type="GO" id="GO:0004497">
    <property type="term" value="F:monooxygenase activity"/>
    <property type="evidence" value="ECO:0007669"/>
    <property type="project" value="UniProtKB-KW"/>
</dbReference>
<dbReference type="SUPFAM" id="SSF48264">
    <property type="entry name" value="Cytochrome P450"/>
    <property type="match status" value="1"/>
</dbReference>
<evidence type="ECO:0000256" key="3">
    <source>
        <dbReference type="ARBA" id="ARBA00022617"/>
    </source>
</evidence>
<gene>
    <name evidence="10" type="ORF">M441DRAFT_70140</name>
</gene>
<evidence type="ECO:0008006" key="12">
    <source>
        <dbReference type="Google" id="ProtNLM"/>
    </source>
</evidence>
<dbReference type="STRING" id="1042311.A0A2T3Z6D1"/>
<dbReference type="InterPro" id="IPR017972">
    <property type="entry name" value="Cyt_P450_CS"/>
</dbReference>
<keyword evidence="5 9" id="KW-0560">Oxidoreductase</keyword>
<sequence>MALLTLSNSVFGSIIKSFILLPLLAILLGLAYAFCITIYNLFFHPLREYPGPWLWAASDIPYSLVSISGNAHKIMLQIHIKYGPVVRVGPNTVFYSHPDASKEIRGHRKGNRVEHLKDPHLHSGNQSNAIGASRENHVRYRRSLAYGFSHQAMLDQEPIINKYVDTLLTELKTQCANQEKVDVVRWYNYTTFDIIGDLAFGEPFYCLEKSDYHPWVALIFSGVKNLSFISVCSKYGTLGMILALLFVPKDLPAKGREHRRLSVEKTRRRLDSGSSRPDFMTALTTTRGSTEELTFEELVSNASLLIAAGSETTATALSATTYYLGLYPETFRKLADEIRSSFRSEKDIKLTSVQHLNYLKAVIDEAMRLFPAAPGTQPRIISPGGDVIVGRYVPAGTIVGVWQWVNHHNPAHFCDAESFIPERWFGDARFENDKRDAFMPFSVGPRNCIGHNLAYAEMRLILAKVVWNFDIDLAEESIGWDVKSKVYMLWEKGPIYVQLTKRKGI</sequence>
<accession>A0A2T3Z6D1</accession>
<dbReference type="PANTHER" id="PTHR24305">
    <property type="entry name" value="CYTOCHROME P450"/>
    <property type="match status" value="1"/>
</dbReference>
<evidence type="ECO:0000256" key="7">
    <source>
        <dbReference type="ARBA" id="ARBA00023033"/>
    </source>
</evidence>
<dbReference type="InterPro" id="IPR050121">
    <property type="entry name" value="Cytochrome_P450_monoxygenase"/>
</dbReference>
<dbReference type="PROSITE" id="PS00086">
    <property type="entry name" value="CYTOCHROME_P450"/>
    <property type="match status" value="1"/>
</dbReference>
<dbReference type="EMBL" id="KZ679263">
    <property type="protein sequence ID" value="PTB40310.1"/>
    <property type="molecule type" value="Genomic_DNA"/>
</dbReference>
<dbReference type="PRINTS" id="PR00463">
    <property type="entry name" value="EP450I"/>
</dbReference>
<dbReference type="FunFam" id="1.10.630.10:FF:000047">
    <property type="entry name" value="Cytochrome P450 monooxygenase"/>
    <property type="match status" value="1"/>
</dbReference>
<name>A0A2T3Z6D1_TRIA4</name>
<evidence type="ECO:0000256" key="9">
    <source>
        <dbReference type="RuleBase" id="RU000461"/>
    </source>
</evidence>
<dbReference type="GO" id="GO:0005506">
    <property type="term" value="F:iron ion binding"/>
    <property type="evidence" value="ECO:0007669"/>
    <property type="project" value="InterPro"/>
</dbReference>
<proteinExistence type="inferred from homology"/>
<dbReference type="GO" id="GO:0016705">
    <property type="term" value="F:oxidoreductase activity, acting on paired donors, with incorporation or reduction of molecular oxygen"/>
    <property type="evidence" value="ECO:0007669"/>
    <property type="project" value="InterPro"/>
</dbReference>
<dbReference type="GO" id="GO:0009403">
    <property type="term" value="P:toxin biosynthetic process"/>
    <property type="evidence" value="ECO:0007669"/>
    <property type="project" value="UniProtKB-ARBA"/>
</dbReference>
<dbReference type="PRINTS" id="PR00385">
    <property type="entry name" value="P450"/>
</dbReference>
<keyword evidence="11" id="KW-1185">Reference proteome</keyword>
<protein>
    <recommendedName>
        <fullName evidence="12">Cytochrome P450 monooxygenase</fullName>
    </recommendedName>
</protein>
<feature type="binding site" description="axial binding residue" evidence="8">
    <location>
        <position position="448"/>
    </location>
    <ligand>
        <name>heme</name>
        <dbReference type="ChEBI" id="CHEBI:30413"/>
    </ligand>
    <ligandPart>
        <name>Fe</name>
        <dbReference type="ChEBI" id="CHEBI:18248"/>
    </ligandPart>
</feature>
<evidence type="ECO:0000313" key="11">
    <source>
        <dbReference type="Proteomes" id="UP000240493"/>
    </source>
</evidence>
<dbReference type="InterPro" id="IPR002401">
    <property type="entry name" value="Cyt_P450_E_grp-I"/>
</dbReference>
<evidence type="ECO:0000256" key="6">
    <source>
        <dbReference type="ARBA" id="ARBA00023004"/>
    </source>
</evidence>
<keyword evidence="6 8" id="KW-0408">Iron</keyword>
<dbReference type="OrthoDB" id="1470350at2759"/>
<comment type="similarity">
    <text evidence="2 9">Belongs to the cytochrome P450 family.</text>
</comment>
<dbReference type="Gene3D" id="1.10.630.10">
    <property type="entry name" value="Cytochrome P450"/>
    <property type="match status" value="1"/>
</dbReference>
<dbReference type="InterPro" id="IPR001128">
    <property type="entry name" value="Cyt_P450"/>
</dbReference>
<keyword evidence="3 8" id="KW-0349">Heme</keyword>
<dbReference type="GO" id="GO:0020037">
    <property type="term" value="F:heme binding"/>
    <property type="evidence" value="ECO:0007669"/>
    <property type="project" value="InterPro"/>
</dbReference>
<dbReference type="Pfam" id="PF00067">
    <property type="entry name" value="p450"/>
    <property type="match status" value="1"/>
</dbReference>
<evidence type="ECO:0000256" key="8">
    <source>
        <dbReference type="PIRSR" id="PIRSR602401-1"/>
    </source>
</evidence>
<organism evidence="10 11">
    <name type="scientific">Trichoderma asperellum (strain ATCC 204424 / CBS 433.97 / NBRC 101777)</name>
    <dbReference type="NCBI Taxonomy" id="1042311"/>
    <lineage>
        <taxon>Eukaryota</taxon>
        <taxon>Fungi</taxon>
        <taxon>Dikarya</taxon>
        <taxon>Ascomycota</taxon>
        <taxon>Pezizomycotina</taxon>
        <taxon>Sordariomycetes</taxon>
        <taxon>Hypocreomycetidae</taxon>
        <taxon>Hypocreales</taxon>
        <taxon>Hypocreaceae</taxon>
        <taxon>Trichoderma</taxon>
    </lineage>
</organism>
<dbReference type="Proteomes" id="UP000240493">
    <property type="component" value="Unassembled WGS sequence"/>
</dbReference>
<dbReference type="InterPro" id="IPR036396">
    <property type="entry name" value="Cyt_P450_sf"/>
</dbReference>